<sequence>MQPVGDGDFASKREGRNPCIRQTQAAQQELFLAAGSKCRLCCCFLDHTDRLEELQAPRQEHHMEYSCGLRAPGKNRQAKPKPLNLAVKKPRPERPVQLPCSGGTVTFALASRLLLHTLLYVPNV</sequence>
<protein>
    <recommendedName>
        <fullName evidence="4">XIAP-associated factor 1</fullName>
    </recommendedName>
</protein>
<reference evidence="2 3" key="1">
    <citation type="submission" date="2022-11" db="EMBL/GenBank/DDBJ databases">
        <title>Whole genome sequence of Eschrichtius robustus ER-17-0199.</title>
        <authorList>
            <person name="Bruniche-Olsen A."/>
            <person name="Black A.N."/>
            <person name="Fields C.J."/>
            <person name="Walden K."/>
            <person name="Dewoody J.A."/>
        </authorList>
    </citation>
    <scope>NUCLEOTIDE SEQUENCE [LARGE SCALE GENOMIC DNA]</scope>
    <source>
        <strain evidence="2">ER-17-0199</strain>
        <tissue evidence="2">Blubber</tissue>
    </source>
</reference>
<keyword evidence="3" id="KW-1185">Reference proteome</keyword>
<evidence type="ECO:0000256" key="1">
    <source>
        <dbReference type="SAM" id="MobiDB-lite"/>
    </source>
</evidence>
<name>A0AB34GBZ5_ESCRO</name>
<accession>A0AB34GBZ5</accession>
<organism evidence="2 3">
    <name type="scientific">Eschrichtius robustus</name>
    <name type="common">California gray whale</name>
    <name type="synonym">Eschrichtius gibbosus</name>
    <dbReference type="NCBI Taxonomy" id="9764"/>
    <lineage>
        <taxon>Eukaryota</taxon>
        <taxon>Metazoa</taxon>
        <taxon>Chordata</taxon>
        <taxon>Craniata</taxon>
        <taxon>Vertebrata</taxon>
        <taxon>Euteleostomi</taxon>
        <taxon>Mammalia</taxon>
        <taxon>Eutheria</taxon>
        <taxon>Laurasiatheria</taxon>
        <taxon>Artiodactyla</taxon>
        <taxon>Whippomorpha</taxon>
        <taxon>Cetacea</taxon>
        <taxon>Mysticeti</taxon>
        <taxon>Eschrichtiidae</taxon>
        <taxon>Eschrichtius</taxon>
    </lineage>
</organism>
<evidence type="ECO:0000313" key="2">
    <source>
        <dbReference type="EMBL" id="KAJ8776847.1"/>
    </source>
</evidence>
<comment type="caution">
    <text evidence="2">The sequence shown here is derived from an EMBL/GenBank/DDBJ whole genome shotgun (WGS) entry which is preliminary data.</text>
</comment>
<proteinExistence type="predicted"/>
<evidence type="ECO:0000313" key="3">
    <source>
        <dbReference type="Proteomes" id="UP001159641"/>
    </source>
</evidence>
<dbReference type="Proteomes" id="UP001159641">
    <property type="component" value="Unassembled WGS sequence"/>
</dbReference>
<evidence type="ECO:0008006" key="4">
    <source>
        <dbReference type="Google" id="ProtNLM"/>
    </source>
</evidence>
<dbReference type="EMBL" id="JAIQCJ010002324">
    <property type="protein sequence ID" value="KAJ8776847.1"/>
    <property type="molecule type" value="Genomic_DNA"/>
</dbReference>
<feature type="region of interest" description="Disordered" evidence="1">
    <location>
        <begin position="70"/>
        <end position="95"/>
    </location>
</feature>
<dbReference type="AlphaFoldDB" id="A0AB34GBZ5"/>
<gene>
    <name evidence="2" type="ORF">J1605_015024</name>
</gene>